<evidence type="ECO:0000256" key="3">
    <source>
        <dbReference type="ARBA" id="ARBA00023002"/>
    </source>
</evidence>
<dbReference type="Pfam" id="PF03055">
    <property type="entry name" value="RPE65"/>
    <property type="match status" value="1"/>
</dbReference>
<evidence type="ECO:0000256" key="2">
    <source>
        <dbReference type="ARBA" id="ARBA00022723"/>
    </source>
</evidence>
<dbReference type="GO" id="GO:0046872">
    <property type="term" value="F:metal ion binding"/>
    <property type="evidence" value="ECO:0007669"/>
    <property type="project" value="UniProtKB-KW"/>
</dbReference>
<dbReference type="PANTHER" id="PTHR10543">
    <property type="entry name" value="BETA-CAROTENE DIOXYGENASE"/>
    <property type="match status" value="1"/>
</dbReference>
<dbReference type="InterPro" id="IPR004294">
    <property type="entry name" value="Carotenoid_Oase"/>
</dbReference>
<sequence length="686" mass="75013">MAQCGEDGSIMGSLSARPELRTPPRADGCTSPCYSRQSNSRIPAVVSADCGAETTAGQDSPLLSASTRSLQGSLLQIAFYRSSPSCRLRYRRITSTGIQGRALMSLLYNPPTESAPRFTSRVLPSTLNVCKWPPRTSPNHFHRITMTGPTIPGHVVPSHYVDSLTSAQFNAEAEQRDPIALEIRGVIPAYAAGILLRTGPGSYRLATEDGEFACSHWFDGFAHLYRFELIPTSDGNCKVLYSSRRQVDALVERVRKTGKLDGITFGQKRDPCDSLFKKIKTTFEAPLELKNPELVNVGVSVSANVAGFASDTKGNNLVTFTDAALLKTHDPETLAPLGVTNQSVLHPSLTGELSCAHPEFDPQTGDVYNYNLKLGPTPVYRVFCTSAATGKTSILAKLSGKDAPAVYVHSFFLTENFLVLCLWPARFAHGGAWVLWRRNILDALAEFDPVAKTQWFVIDRRTARGVVGRFESDAMFAFHAVNAYEVAGKDGCVDVVCDVMQYENMDVLKKLYYENLVSSAREAGKRGFDWAAGKDGMARYKLSDVPVTGEPSGTPRKAERLFIAPPAGSPELPTINHAYHTKAHRYIYGVVDRRQSSFFDTLLKLDVETQTSVAWSEKGQTPGEPIFVRDPERTGEDEGVVLSVVLDGASGHSYLLVLDAKTWVEVGRAEVPVAVGFGFHGTHFSL</sequence>
<feature type="binding site" evidence="5">
    <location>
        <position position="357"/>
    </location>
    <ligand>
        <name>Fe cation</name>
        <dbReference type="ChEBI" id="CHEBI:24875"/>
        <note>catalytic</note>
    </ligand>
</feature>
<feature type="binding site" evidence="5">
    <location>
        <position position="680"/>
    </location>
    <ligand>
        <name>Fe cation</name>
        <dbReference type="ChEBI" id="CHEBI:24875"/>
        <note>catalytic</note>
    </ligand>
</feature>
<feature type="binding site" evidence="5">
    <location>
        <position position="409"/>
    </location>
    <ligand>
        <name>Fe cation</name>
        <dbReference type="ChEBI" id="CHEBI:24875"/>
        <note>catalytic</note>
    </ligand>
</feature>
<proteinExistence type="inferred from homology"/>
<keyword evidence="2 5" id="KW-0479">Metal-binding</keyword>
<organism evidence="7 8">
    <name type="scientific">Mycena belliarum</name>
    <dbReference type="NCBI Taxonomy" id="1033014"/>
    <lineage>
        <taxon>Eukaryota</taxon>
        <taxon>Fungi</taxon>
        <taxon>Dikarya</taxon>
        <taxon>Basidiomycota</taxon>
        <taxon>Agaricomycotina</taxon>
        <taxon>Agaricomycetes</taxon>
        <taxon>Agaricomycetidae</taxon>
        <taxon>Agaricales</taxon>
        <taxon>Marasmiineae</taxon>
        <taxon>Mycenaceae</taxon>
        <taxon>Mycena</taxon>
    </lineage>
</organism>
<name>A0AAD6U717_9AGAR</name>
<evidence type="ECO:0000313" key="7">
    <source>
        <dbReference type="EMBL" id="KAJ7093385.1"/>
    </source>
</evidence>
<comment type="cofactor">
    <cofactor evidence="5">
        <name>Fe(2+)</name>
        <dbReference type="ChEBI" id="CHEBI:29033"/>
    </cofactor>
    <text evidence="5">Binds 1 Fe(2+) ion per subunit.</text>
</comment>
<dbReference type="PANTHER" id="PTHR10543:SF24">
    <property type="entry name" value="CAROTENOID ISOMEROOXYGENASE"/>
    <property type="match status" value="1"/>
</dbReference>
<keyword evidence="8" id="KW-1185">Reference proteome</keyword>
<dbReference type="AlphaFoldDB" id="A0AAD6U717"/>
<feature type="region of interest" description="Disordered" evidence="6">
    <location>
        <begin position="1"/>
        <end position="37"/>
    </location>
</feature>
<keyword evidence="4 5" id="KW-0408">Iron</keyword>
<evidence type="ECO:0000256" key="4">
    <source>
        <dbReference type="ARBA" id="ARBA00023004"/>
    </source>
</evidence>
<evidence type="ECO:0000313" key="8">
    <source>
        <dbReference type="Proteomes" id="UP001222325"/>
    </source>
</evidence>
<evidence type="ECO:0000256" key="1">
    <source>
        <dbReference type="ARBA" id="ARBA00006787"/>
    </source>
</evidence>
<keyword evidence="3" id="KW-0560">Oxidoreductase</keyword>
<gene>
    <name evidence="7" type="ORF">B0H15DRAFT_971816</name>
</gene>
<dbReference type="Proteomes" id="UP001222325">
    <property type="component" value="Unassembled WGS sequence"/>
</dbReference>
<evidence type="ECO:0000256" key="6">
    <source>
        <dbReference type="SAM" id="MobiDB-lite"/>
    </source>
</evidence>
<protein>
    <submittedName>
        <fullName evidence="7">Retinal pigment epithelial membrane protein-domain-containing protein</fullName>
    </submittedName>
</protein>
<dbReference type="GO" id="GO:0010436">
    <property type="term" value="F:carotenoid dioxygenase activity"/>
    <property type="evidence" value="ECO:0007669"/>
    <property type="project" value="TreeGrafter"/>
</dbReference>
<comment type="similarity">
    <text evidence="1">Belongs to the carotenoid oxygenase family.</text>
</comment>
<comment type="caution">
    <text evidence="7">The sequence shown here is derived from an EMBL/GenBank/DDBJ whole genome shotgun (WGS) entry which is preliminary data.</text>
</comment>
<evidence type="ECO:0000256" key="5">
    <source>
        <dbReference type="PIRSR" id="PIRSR604294-1"/>
    </source>
</evidence>
<feature type="binding site" evidence="5">
    <location>
        <position position="479"/>
    </location>
    <ligand>
        <name>Fe cation</name>
        <dbReference type="ChEBI" id="CHEBI:24875"/>
        <note>catalytic</note>
    </ligand>
</feature>
<dbReference type="GO" id="GO:0016121">
    <property type="term" value="P:carotene catabolic process"/>
    <property type="evidence" value="ECO:0007669"/>
    <property type="project" value="TreeGrafter"/>
</dbReference>
<dbReference type="EMBL" id="JARJCN010000016">
    <property type="protein sequence ID" value="KAJ7093385.1"/>
    <property type="molecule type" value="Genomic_DNA"/>
</dbReference>
<reference evidence="7" key="1">
    <citation type="submission" date="2023-03" db="EMBL/GenBank/DDBJ databases">
        <title>Massive genome expansion in bonnet fungi (Mycena s.s.) driven by repeated elements and novel gene families across ecological guilds.</title>
        <authorList>
            <consortium name="Lawrence Berkeley National Laboratory"/>
            <person name="Harder C.B."/>
            <person name="Miyauchi S."/>
            <person name="Viragh M."/>
            <person name="Kuo A."/>
            <person name="Thoen E."/>
            <person name="Andreopoulos B."/>
            <person name="Lu D."/>
            <person name="Skrede I."/>
            <person name="Drula E."/>
            <person name="Henrissat B."/>
            <person name="Morin E."/>
            <person name="Kohler A."/>
            <person name="Barry K."/>
            <person name="LaButti K."/>
            <person name="Morin E."/>
            <person name="Salamov A."/>
            <person name="Lipzen A."/>
            <person name="Mereny Z."/>
            <person name="Hegedus B."/>
            <person name="Baldrian P."/>
            <person name="Stursova M."/>
            <person name="Weitz H."/>
            <person name="Taylor A."/>
            <person name="Grigoriev I.V."/>
            <person name="Nagy L.G."/>
            <person name="Martin F."/>
            <person name="Kauserud H."/>
        </authorList>
    </citation>
    <scope>NUCLEOTIDE SEQUENCE</scope>
    <source>
        <strain evidence="7">CBHHK173m</strain>
    </source>
</reference>
<accession>A0AAD6U717</accession>